<organism evidence="10 11">
    <name type="scientific">Tichowtungia aerotolerans</name>
    <dbReference type="NCBI Taxonomy" id="2697043"/>
    <lineage>
        <taxon>Bacteria</taxon>
        <taxon>Pseudomonadati</taxon>
        <taxon>Kiritimatiellota</taxon>
        <taxon>Tichowtungiia</taxon>
        <taxon>Tichowtungiales</taxon>
        <taxon>Tichowtungiaceae</taxon>
        <taxon>Tichowtungia</taxon>
    </lineage>
</organism>
<protein>
    <recommendedName>
        <fullName evidence="3">methylated-DNA--[protein]-cysteine S-methyltransferase</fullName>
        <ecNumber evidence="3">2.1.1.63</ecNumber>
    </recommendedName>
</protein>
<evidence type="ECO:0000256" key="2">
    <source>
        <dbReference type="ARBA" id="ARBA00008711"/>
    </source>
</evidence>
<comment type="similarity">
    <text evidence="2">Belongs to the MGMT family.</text>
</comment>
<proteinExistence type="inferred from homology"/>
<dbReference type="CDD" id="cd06445">
    <property type="entry name" value="ATase"/>
    <property type="match status" value="1"/>
</dbReference>
<dbReference type="FunFam" id="1.10.10.10:FF:000214">
    <property type="entry name" value="Methylated-DNA--protein-cysteine methyltransferase"/>
    <property type="match status" value="1"/>
</dbReference>
<dbReference type="NCBIfam" id="TIGR00589">
    <property type="entry name" value="ogt"/>
    <property type="match status" value="1"/>
</dbReference>
<dbReference type="Proteomes" id="UP000464954">
    <property type="component" value="Chromosome"/>
</dbReference>
<dbReference type="RefSeq" id="WP_160628379.1">
    <property type="nucleotide sequence ID" value="NZ_CP047593.1"/>
</dbReference>
<dbReference type="SUPFAM" id="SSF46767">
    <property type="entry name" value="Methylated DNA-protein cysteine methyltransferase, C-terminal domain"/>
    <property type="match status" value="1"/>
</dbReference>
<dbReference type="Gene3D" id="1.10.10.10">
    <property type="entry name" value="Winged helix-like DNA-binding domain superfamily/Winged helix DNA-binding domain"/>
    <property type="match status" value="1"/>
</dbReference>
<dbReference type="InterPro" id="IPR014048">
    <property type="entry name" value="MethylDNA_cys_MeTrfase_DNA-bd"/>
</dbReference>
<keyword evidence="7" id="KW-0234">DNA repair</keyword>
<dbReference type="GO" id="GO:0032259">
    <property type="term" value="P:methylation"/>
    <property type="evidence" value="ECO:0007669"/>
    <property type="project" value="UniProtKB-KW"/>
</dbReference>
<evidence type="ECO:0000256" key="7">
    <source>
        <dbReference type="ARBA" id="ARBA00023204"/>
    </source>
</evidence>
<dbReference type="Pfam" id="PF01035">
    <property type="entry name" value="DNA_binding_1"/>
    <property type="match status" value="1"/>
</dbReference>
<comment type="catalytic activity">
    <reaction evidence="1">
        <text>a 4-O-methyl-thymidine in DNA + L-cysteinyl-[protein] = a thymidine in DNA + S-methyl-L-cysteinyl-[protein]</text>
        <dbReference type="Rhea" id="RHEA:53428"/>
        <dbReference type="Rhea" id="RHEA-COMP:10131"/>
        <dbReference type="Rhea" id="RHEA-COMP:10132"/>
        <dbReference type="Rhea" id="RHEA-COMP:13555"/>
        <dbReference type="Rhea" id="RHEA-COMP:13556"/>
        <dbReference type="ChEBI" id="CHEBI:29950"/>
        <dbReference type="ChEBI" id="CHEBI:82612"/>
        <dbReference type="ChEBI" id="CHEBI:137386"/>
        <dbReference type="ChEBI" id="CHEBI:137387"/>
        <dbReference type="EC" id="2.1.1.63"/>
    </reaction>
</comment>
<feature type="domain" description="Methylated-DNA-[protein]-cysteine S-methyltransferase DNA binding" evidence="9">
    <location>
        <begin position="67"/>
        <end position="145"/>
    </location>
</feature>
<dbReference type="PANTHER" id="PTHR10815">
    <property type="entry name" value="METHYLATED-DNA--PROTEIN-CYSTEINE METHYLTRANSFERASE"/>
    <property type="match status" value="1"/>
</dbReference>
<keyword evidence="5 10" id="KW-0808">Transferase</keyword>
<name>A0A6P1MAW3_9BACT</name>
<evidence type="ECO:0000256" key="4">
    <source>
        <dbReference type="ARBA" id="ARBA00022603"/>
    </source>
</evidence>
<dbReference type="AlphaFoldDB" id="A0A6P1MAW3"/>
<evidence type="ECO:0000256" key="8">
    <source>
        <dbReference type="ARBA" id="ARBA00049348"/>
    </source>
</evidence>
<accession>A0A6P1MAW3</accession>
<evidence type="ECO:0000256" key="5">
    <source>
        <dbReference type="ARBA" id="ARBA00022679"/>
    </source>
</evidence>
<evidence type="ECO:0000256" key="3">
    <source>
        <dbReference type="ARBA" id="ARBA00011918"/>
    </source>
</evidence>
<dbReference type="EC" id="2.1.1.63" evidence="3"/>
<evidence type="ECO:0000313" key="10">
    <source>
        <dbReference type="EMBL" id="QHI69238.1"/>
    </source>
</evidence>
<evidence type="ECO:0000259" key="9">
    <source>
        <dbReference type="Pfam" id="PF01035"/>
    </source>
</evidence>
<gene>
    <name evidence="10" type="ORF">GT409_07160</name>
</gene>
<dbReference type="PROSITE" id="PS00374">
    <property type="entry name" value="MGMT"/>
    <property type="match status" value="1"/>
</dbReference>
<dbReference type="PANTHER" id="PTHR10815:SF13">
    <property type="entry name" value="METHYLATED-DNA--PROTEIN-CYSTEINE METHYLTRANSFERASE"/>
    <property type="match status" value="1"/>
</dbReference>
<dbReference type="InterPro" id="IPR036217">
    <property type="entry name" value="MethylDNA_cys_MeTrfase_DNAb"/>
</dbReference>
<comment type="catalytic activity">
    <reaction evidence="8">
        <text>a 6-O-methyl-2'-deoxyguanosine in DNA + L-cysteinyl-[protein] = S-methyl-L-cysteinyl-[protein] + a 2'-deoxyguanosine in DNA</text>
        <dbReference type="Rhea" id="RHEA:24000"/>
        <dbReference type="Rhea" id="RHEA-COMP:10131"/>
        <dbReference type="Rhea" id="RHEA-COMP:10132"/>
        <dbReference type="Rhea" id="RHEA-COMP:11367"/>
        <dbReference type="Rhea" id="RHEA-COMP:11368"/>
        <dbReference type="ChEBI" id="CHEBI:29950"/>
        <dbReference type="ChEBI" id="CHEBI:82612"/>
        <dbReference type="ChEBI" id="CHEBI:85445"/>
        <dbReference type="ChEBI" id="CHEBI:85448"/>
        <dbReference type="EC" id="2.1.1.63"/>
    </reaction>
</comment>
<keyword evidence="6" id="KW-0227">DNA damage</keyword>
<reference evidence="10 11" key="1">
    <citation type="submission" date="2020-01" db="EMBL/GenBank/DDBJ databases">
        <title>Ponticoccus aerotolerans gen. nov., sp. nov., an anaerobic bacterium and proposal of Ponticoccusceae fam. nov., Ponticoccusles ord. nov. and Ponticoccuse classis nov. in the phylum Kiritimatiellaeota.</title>
        <authorList>
            <person name="Zhou L.Y."/>
            <person name="Du Z.J."/>
        </authorList>
    </citation>
    <scope>NUCLEOTIDE SEQUENCE [LARGE SCALE GENOMIC DNA]</scope>
    <source>
        <strain evidence="10 11">S-5007</strain>
    </source>
</reference>
<dbReference type="InterPro" id="IPR036388">
    <property type="entry name" value="WH-like_DNA-bd_sf"/>
</dbReference>
<dbReference type="GO" id="GO:0003908">
    <property type="term" value="F:methylated-DNA-[protein]-cysteine S-methyltransferase activity"/>
    <property type="evidence" value="ECO:0007669"/>
    <property type="project" value="UniProtKB-EC"/>
</dbReference>
<keyword evidence="11" id="KW-1185">Reference proteome</keyword>
<evidence type="ECO:0000256" key="6">
    <source>
        <dbReference type="ARBA" id="ARBA00022763"/>
    </source>
</evidence>
<keyword evidence="4 10" id="KW-0489">Methyltransferase</keyword>
<evidence type="ECO:0000313" key="11">
    <source>
        <dbReference type="Proteomes" id="UP000464954"/>
    </source>
</evidence>
<dbReference type="GO" id="GO:0006281">
    <property type="term" value="P:DNA repair"/>
    <property type="evidence" value="ECO:0007669"/>
    <property type="project" value="UniProtKB-KW"/>
</dbReference>
<sequence>MKVQTTWGTITLTTDRAKIVGCSLPSLNKTPTKPFKGRVSKDWKNADEFFQGLKKEFPVIETPPGTDFQQAVWKAMQKIPRGKTRTYSEIAAAIGRPKAVRAVGTACGANPLPLFIPCHRVVAKNGLGGFGSGLPWKKMLLKSENAL</sequence>
<dbReference type="EMBL" id="CP047593">
    <property type="protein sequence ID" value="QHI69238.1"/>
    <property type="molecule type" value="Genomic_DNA"/>
</dbReference>
<dbReference type="InterPro" id="IPR001497">
    <property type="entry name" value="MethylDNA_cys_MeTrfase_AS"/>
</dbReference>
<dbReference type="KEGG" id="taer:GT409_07160"/>
<evidence type="ECO:0000256" key="1">
    <source>
        <dbReference type="ARBA" id="ARBA00001286"/>
    </source>
</evidence>